<dbReference type="PANTHER" id="PTHR45641:SF19">
    <property type="entry name" value="NEPHROCYSTIN-3"/>
    <property type="match status" value="1"/>
</dbReference>
<organism evidence="3 4">
    <name type="scientific">Rotaria magnacalcarata</name>
    <dbReference type="NCBI Taxonomy" id="392030"/>
    <lineage>
        <taxon>Eukaryota</taxon>
        <taxon>Metazoa</taxon>
        <taxon>Spiralia</taxon>
        <taxon>Gnathifera</taxon>
        <taxon>Rotifera</taxon>
        <taxon>Eurotatoria</taxon>
        <taxon>Bdelloidea</taxon>
        <taxon>Philodinida</taxon>
        <taxon>Philodinidae</taxon>
        <taxon>Rotaria</taxon>
    </lineage>
</organism>
<comment type="caution">
    <text evidence="3">The sequence shown here is derived from an EMBL/GenBank/DDBJ whole genome shotgun (WGS) entry which is preliminary data.</text>
</comment>
<keyword evidence="1" id="KW-0677">Repeat</keyword>
<keyword evidence="4" id="KW-1185">Reference proteome</keyword>
<evidence type="ECO:0000256" key="2">
    <source>
        <dbReference type="ARBA" id="ARBA00022803"/>
    </source>
</evidence>
<dbReference type="EMBL" id="CAJOBG010000849">
    <property type="protein sequence ID" value="CAF3865768.1"/>
    <property type="molecule type" value="Genomic_DNA"/>
</dbReference>
<dbReference type="Pfam" id="PF13424">
    <property type="entry name" value="TPR_12"/>
    <property type="match status" value="1"/>
</dbReference>
<reference evidence="3" key="1">
    <citation type="submission" date="2021-02" db="EMBL/GenBank/DDBJ databases">
        <authorList>
            <person name="Nowell W R."/>
        </authorList>
    </citation>
    <scope>NUCLEOTIDE SEQUENCE</scope>
</reference>
<dbReference type="Gene3D" id="1.25.40.10">
    <property type="entry name" value="Tetratricopeptide repeat domain"/>
    <property type="match status" value="3"/>
</dbReference>
<evidence type="ECO:0000313" key="3">
    <source>
        <dbReference type="EMBL" id="CAF3865768.1"/>
    </source>
</evidence>
<evidence type="ECO:0000313" key="4">
    <source>
        <dbReference type="Proteomes" id="UP000663866"/>
    </source>
</evidence>
<gene>
    <name evidence="3" type="ORF">OVN521_LOCUS7638</name>
</gene>
<name>A0A819FHU4_9BILA</name>
<dbReference type="InterPro" id="IPR019734">
    <property type="entry name" value="TPR_rpt"/>
</dbReference>
<sequence length="315" mass="36387">MMLQVLPKDHEDLASVYDLIGDLNMRMNNWNEAYRNFSFAYDIKKIQLHFNHPDLGVTLNNIGNYYQAIGEYAVALHCYSKVLQCNIDQHNTAITKLNIGKIYTINGKVDNALDLAIEARDILQQIETCSQIEFVHCQGILGDIYFVQKDYIAAEHFYITAFELSKKFLFIGDPVRTSCVKARVDLYEQNGNNQQAINFCLEQLTLYETHLGENHLSVVHLLMKVGEIQINDDQHKFQVLKRALNILEENDHIDYATMATCLMMLVKCCVQQNQYEQVSTFYMRALEVQEKIYPTNHPIIIGTQILIAVQEHRTN</sequence>
<accession>A0A819FHU4</accession>
<evidence type="ECO:0000256" key="1">
    <source>
        <dbReference type="ARBA" id="ARBA00022737"/>
    </source>
</evidence>
<dbReference type="PANTHER" id="PTHR45641">
    <property type="entry name" value="TETRATRICOPEPTIDE REPEAT PROTEIN (AFU_ORTHOLOGUE AFUA_6G03870)"/>
    <property type="match status" value="1"/>
</dbReference>
<dbReference type="SMART" id="SM00028">
    <property type="entry name" value="TPR"/>
    <property type="match status" value="6"/>
</dbReference>
<keyword evidence="2" id="KW-0802">TPR repeat</keyword>
<protein>
    <submittedName>
        <fullName evidence="3">Uncharacterized protein</fullName>
    </submittedName>
</protein>
<dbReference type="AlphaFoldDB" id="A0A819FHU4"/>
<dbReference type="InterPro" id="IPR011990">
    <property type="entry name" value="TPR-like_helical_dom_sf"/>
</dbReference>
<dbReference type="SUPFAM" id="SSF48452">
    <property type="entry name" value="TPR-like"/>
    <property type="match status" value="1"/>
</dbReference>
<dbReference type="Proteomes" id="UP000663866">
    <property type="component" value="Unassembled WGS sequence"/>
</dbReference>
<proteinExistence type="predicted"/>